<sequence>MFKPDPEFIVAYNPGIELIDANANAIERCCIVQNNKNNVVHRILNFHHVHGRLQILVLR</sequence>
<dbReference type="EMBL" id="UINC01001186">
    <property type="protein sequence ID" value="SUZ73667.1"/>
    <property type="molecule type" value="Genomic_DNA"/>
</dbReference>
<gene>
    <name evidence="1" type="ORF">METZ01_LOCUS26521</name>
</gene>
<evidence type="ECO:0000313" key="1">
    <source>
        <dbReference type="EMBL" id="SUZ73667.1"/>
    </source>
</evidence>
<accession>A0A381Q6G9</accession>
<name>A0A381Q6G9_9ZZZZ</name>
<dbReference type="AlphaFoldDB" id="A0A381Q6G9"/>
<proteinExistence type="predicted"/>
<protein>
    <submittedName>
        <fullName evidence="1">Uncharacterized protein</fullName>
    </submittedName>
</protein>
<reference evidence="1" key="1">
    <citation type="submission" date="2018-05" db="EMBL/GenBank/DDBJ databases">
        <authorList>
            <person name="Lanie J.A."/>
            <person name="Ng W.-L."/>
            <person name="Kazmierczak K.M."/>
            <person name="Andrzejewski T.M."/>
            <person name="Davidsen T.M."/>
            <person name="Wayne K.J."/>
            <person name="Tettelin H."/>
            <person name="Glass J.I."/>
            <person name="Rusch D."/>
            <person name="Podicherti R."/>
            <person name="Tsui H.-C.T."/>
            <person name="Winkler M.E."/>
        </authorList>
    </citation>
    <scope>NUCLEOTIDE SEQUENCE</scope>
</reference>
<organism evidence="1">
    <name type="scientific">marine metagenome</name>
    <dbReference type="NCBI Taxonomy" id="408172"/>
    <lineage>
        <taxon>unclassified sequences</taxon>
        <taxon>metagenomes</taxon>
        <taxon>ecological metagenomes</taxon>
    </lineage>
</organism>